<dbReference type="STRING" id="502025.Hoch_4708"/>
<accession>D0LRH0</accession>
<dbReference type="SMART" id="SM00240">
    <property type="entry name" value="FHA"/>
    <property type="match status" value="1"/>
</dbReference>
<dbReference type="eggNOG" id="COG1716">
    <property type="taxonomic scope" value="Bacteria"/>
</dbReference>
<evidence type="ECO:0000259" key="1">
    <source>
        <dbReference type="PROSITE" id="PS50006"/>
    </source>
</evidence>
<dbReference type="AlphaFoldDB" id="D0LRH0"/>
<dbReference type="PROSITE" id="PS50006">
    <property type="entry name" value="FHA_DOMAIN"/>
    <property type="match status" value="1"/>
</dbReference>
<sequence length="173" mass="19207">MSSRGPKTFLDVLEQVQRGEAVLTRPVLVEVAEIGAMPAMAHDAGDSVTMFTQAGWSSERWASQYAREYGNNVCHILNTLRPVTIGRSRSCSLRILDGSVSSLHARLYFDRGDCEYYVVDEDSRNGTFLNGERLTPGENTRLYSGAMLWFGKTAFVFLLSSTVRKLASLADDK</sequence>
<dbReference type="Proteomes" id="UP000001880">
    <property type="component" value="Chromosome"/>
</dbReference>
<dbReference type="HOGENOM" id="CLU_1494251_0_0_7"/>
<dbReference type="InterPro" id="IPR000253">
    <property type="entry name" value="FHA_dom"/>
</dbReference>
<dbReference type="SUPFAM" id="SSF49879">
    <property type="entry name" value="SMAD/FHA domain"/>
    <property type="match status" value="1"/>
</dbReference>
<dbReference type="InterPro" id="IPR050923">
    <property type="entry name" value="Cell_Proc_Reg/RNA_Proc"/>
</dbReference>
<name>D0LRH0_HALO1</name>
<reference evidence="2 3" key="1">
    <citation type="journal article" date="2010" name="Stand. Genomic Sci.">
        <title>Complete genome sequence of Haliangium ochraceum type strain (SMP-2).</title>
        <authorList>
            <consortium name="US DOE Joint Genome Institute (JGI-PGF)"/>
            <person name="Ivanova N."/>
            <person name="Daum C."/>
            <person name="Lang E."/>
            <person name="Abt B."/>
            <person name="Kopitz M."/>
            <person name="Saunders E."/>
            <person name="Lapidus A."/>
            <person name="Lucas S."/>
            <person name="Glavina Del Rio T."/>
            <person name="Nolan M."/>
            <person name="Tice H."/>
            <person name="Copeland A."/>
            <person name="Cheng J.F."/>
            <person name="Chen F."/>
            <person name="Bruce D."/>
            <person name="Goodwin L."/>
            <person name="Pitluck S."/>
            <person name="Mavromatis K."/>
            <person name="Pati A."/>
            <person name="Mikhailova N."/>
            <person name="Chen A."/>
            <person name="Palaniappan K."/>
            <person name="Land M."/>
            <person name="Hauser L."/>
            <person name="Chang Y.J."/>
            <person name="Jeffries C.D."/>
            <person name="Detter J.C."/>
            <person name="Brettin T."/>
            <person name="Rohde M."/>
            <person name="Goker M."/>
            <person name="Bristow J."/>
            <person name="Markowitz V."/>
            <person name="Eisen J.A."/>
            <person name="Hugenholtz P."/>
            <person name="Kyrpides N.C."/>
            <person name="Klenk H.P."/>
        </authorList>
    </citation>
    <scope>NUCLEOTIDE SEQUENCE [LARGE SCALE GENOMIC DNA]</scope>
    <source>
        <strain evidence="3">DSM 14365 / CIP 107738 / JCM 11303 / AJ 13395 / SMP-2</strain>
    </source>
</reference>
<dbReference type="Pfam" id="PF00498">
    <property type="entry name" value="FHA"/>
    <property type="match status" value="1"/>
</dbReference>
<evidence type="ECO:0000313" key="2">
    <source>
        <dbReference type="EMBL" id="ACY17198.1"/>
    </source>
</evidence>
<dbReference type="PANTHER" id="PTHR23308">
    <property type="entry name" value="NUCLEAR INHIBITOR OF PROTEIN PHOSPHATASE-1"/>
    <property type="match status" value="1"/>
</dbReference>
<dbReference type="KEGG" id="hoh:Hoch_4708"/>
<protein>
    <submittedName>
        <fullName evidence="2">FHA domain containing protein</fullName>
    </submittedName>
</protein>
<keyword evidence="3" id="KW-1185">Reference proteome</keyword>
<dbReference type="OrthoDB" id="5478427at2"/>
<dbReference type="InterPro" id="IPR008984">
    <property type="entry name" value="SMAD_FHA_dom_sf"/>
</dbReference>
<proteinExistence type="predicted"/>
<organism evidence="2 3">
    <name type="scientific">Haliangium ochraceum (strain DSM 14365 / JCM 11303 / SMP-2)</name>
    <dbReference type="NCBI Taxonomy" id="502025"/>
    <lineage>
        <taxon>Bacteria</taxon>
        <taxon>Pseudomonadati</taxon>
        <taxon>Myxococcota</taxon>
        <taxon>Polyangia</taxon>
        <taxon>Haliangiales</taxon>
        <taxon>Kofleriaceae</taxon>
        <taxon>Haliangium</taxon>
    </lineage>
</organism>
<gene>
    <name evidence="2" type="ordered locus">Hoch_4708</name>
</gene>
<dbReference type="RefSeq" id="WP_012829796.1">
    <property type="nucleotide sequence ID" value="NC_013440.1"/>
</dbReference>
<dbReference type="EMBL" id="CP001804">
    <property type="protein sequence ID" value="ACY17198.1"/>
    <property type="molecule type" value="Genomic_DNA"/>
</dbReference>
<feature type="domain" description="FHA" evidence="1">
    <location>
        <begin position="83"/>
        <end position="134"/>
    </location>
</feature>
<dbReference type="CDD" id="cd00060">
    <property type="entry name" value="FHA"/>
    <property type="match status" value="1"/>
</dbReference>
<evidence type="ECO:0000313" key="3">
    <source>
        <dbReference type="Proteomes" id="UP000001880"/>
    </source>
</evidence>
<dbReference type="Gene3D" id="2.60.200.20">
    <property type="match status" value="1"/>
</dbReference>